<protein>
    <submittedName>
        <fullName evidence="1">Uncharacterized protein</fullName>
    </submittedName>
</protein>
<evidence type="ECO:0000313" key="1">
    <source>
        <dbReference type="EMBL" id="KAI0068127.1"/>
    </source>
</evidence>
<organism evidence="1 2">
    <name type="scientific">Artomyces pyxidatus</name>
    <dbReference type="NCBI Taxonomy" id="48021"/>
    <lineage>
        <taxon>Eukaryota</taxon>
        <taxon>Fungi</taxon>
        <taxon>Dikarya</taxon>
        <taxon>Basidiomycota</taxon>
        <taxon>Agaricomycotina</taxon>
        <taxon>Agaricomycetes</taxon>
        <taxon>Russulales</taxon>
        <taxon>Auriscalpiaceae</taxon>
        <taxon>Artomyces</taxon>
    </lineage>
</organism>
<proteinExistence type="predicted"/>
<gene>
    <name evidence="1" type="ORF">BV25DRAFT_1911148</name>
</gene>
<reference evidence="1" key="1">
    <citation type="submission" date="2021-03" db="EMBL/GenBank/DDBJ databases">
        <authorList>
            <consortium name="DOE Joint Genome Institute"/>
            <person name="Ahrendt S."/>
            <person name="Looney B.P."/>
            <person name="Miyauchi S."/>
            <person name="Morin E."/>
            <person name="Drula E."/>
            <person name="Courty P.E."/>
            <person name="Chicoki N."/>
            <person name="Fauchery L."/>
            <person name="Kohler A."/>
            <person name="Kuo A."/>
            <person name="Labutti K."/>
            <person name="Pangilinan J."/>
            <person name="Lipzen A."/>
            <person name="Riley R."/>
            <person name="Andreopoulos W."/>
            <person name="He G."/>
            <person name="Johnson J."/>
            <person name="Barry K.W."/>
            <person name="Grigoriev I.V."/>
            <person name="Nagy L."/>
            <person name="Hibbett D."/>
            <person name="Henrissat B."/>
            <person name="Matheny P.B."/>
            <person name="Labbe J."/>
            <person name="Martin F."/>
        </authorList>
    </citation>
    <scope>NUCLEOTIDE SEQUENCE</scope>
    <source>
        <strain evidence="1">HHB10654</strain>
    </source>
</reference>
<comment type="caution">
    <text evidence="1">The sequence shown here is derived from an EMBL/GenBank/DDBJ whole genome shotgun (WGS) entry which is preliminary data.</text>
</comment>
<evidence type="ECO:0000313" key="2">
    <source>
        <dbReference type="Proteomes" id="UP000814140"/>
    </source>
</evidence>
<dbReference type="EMBL" id="MU277188">
    <property type="protein sequence ID" value="KAI0068127.1"/>
    <property type="molecule type" value="Genomic_DNA"/>
</dbReference>
<sequence>MIHMPLAVAARRPALLLFFGLESLLLAGVWHQYRQSPRILARHQSHIPSAKFFG</sequence>
<keyword evidence="2" id="KW-1185">Reference proteome</keyword>
<reference evidence="1" key="2">
    <citation type="journal article" date="2022" name="New Phytol.">
        <title>Evolutionary transition to the ectomycorrhizal habit in the genomes of a hyperdiverse lineage of mushroom-forming fungi.</title>
        <authorList>
            <person name="Looney B."/>
            <person name="Miyauchi S."/>
            <person name="Morin E."/>
            <person name="Drula E."/>
            <person name="Courty P.E."/>
            <person name="Kohler A."/>
            <person name="Kuo A."/>
            <person name="LaButti K."/>
            <person name="Pangilinan J."/>
            <person name="Lipzen A."/>
            <person name="Riley R."/>
            <person name="Andreopoulos W."/>
            <person name="He G."/>
            <person name="Johnson J."/>
            <person name="Nolan M."/>
            <person name="Tritt A."/>
            <person name="Barry K.W."/>
            <person name="Grigoriev I.V."/>
            <person name="Nagy L.G."/>
            <person name="Hibbett D."/>
            <person name="Henrissat B."/>
            <person name="Matheny P.B."/>
            <person name="Labbe J."/>
            <person name="Martin F.M."/>
        </authorList>
    </citation>
    <scope>NUCLEOTIDE SEQUENCE</scope>
    <source>
        <strain evidence="1">HHB10654</strain>
    </source>
</reference>
<accession>A0ACB8TI96</accession>
<dbReference type="Proteomes" id="UP000814140">
    <property type="component" value="Unassembled WGS sequence"/>
</dbReference>
<name>A0ACB8TI96_9AGAM</name>